<comment type="similarity">
    <text evidence="2 9">Belongs to the G protein gamma family.</text>
</comment>
<dbReference type="Proteomes" id="UP000694845">
    <property type="component" value="Unplaced"/>
</dbReference>
<evidence type="ECO:0000259" key="10">
    <source>
        <dbReference type="PROSITE" id="PS50058"/>
    </source>
</evidence>
<comment type="function">
    <text evidence="9">Guanine nucleotide-binding proteins (G proteins) are involved as a modulator or transducer in various transmembrane signaling systems. The beta and gamma chains are required for the GTPase activity, for replacement of GDP by GTP, and for G protein-effector interaction.</text>
</comment>
<dbReference type="AlphaFoldDB" id="A0A8B7YV99"/>
<dbReference type="PROSITE" id="PS50058">
    <property type="entry name" value="G_PROTEIN_GAMMA"/>
    <property type="match status" value="1"/>
</dbReference>
<dbReference type="GO" id="GO:0031681">
    <property type="term" value="F:G-protein beta-subunit binding"/>
    <property type="evidence" value="ECO:0007669"/>
    <property type="project" value="InterPro"/>
</dbReference>
<dbReference type="SMART" id="SM01224">
    <property type="entry name" value="G_gamma"/>
    <property type="match status" value="1"/>
</dbReference>
<evidence type="ECO:0000256" key="8">
    <source>
        <dbReference type="ARBA" id="ARBA00023289"/>
    </source>
</evidence>
<dbReference type="InterPro" id="IPR001770">
    <property type="entry name" value="G-protein_gamma"/>
</dbReference>
<name>A0A8B7YV99_ACAPL</name>
<evidence type="ECO:0000256" key="2">
    <source>
        <dbReference type="ARBA" id="ARBA00007431"/>
    </source>
</evidence>
<comment type="subcellular location">
    <subcellularLocation>
        <location evidence="1 9">Cell membrane</location>
        <topology evidence="1 9">Lipid-anchor</topology>
        <orientation evidence="1 9">Cytoplasmic side</orientation>
    </subcellularLocation>
</comment>
<keyword evidence="7 9" id="KW-0449">Lipoprotein</keyword>
<evidence type="ECO:0000256" key="7">
    <source>
        <dbReference type="ARBA" id="ARBA00023288"/>
    </source>
</evidence>
<comment type="subunit">
    <text evidence="9">G proteins are composed of 3 units; alpha, beta and gamma.</text>
</comment>
<dbReference type="CDD" id="cd00068">
    <property type="entry name" value="GGL"/>
    <property type="match status" value="1"/>
</dbReference>
<dbReference type="RefSeq" id="XP_022097239.1">
    <property type="nucleotide sequence ID" value="XM_022241547.1"/>
</dbReference>
<organism evidence="11 12">
    <name type="scientific">Acanthaster planci</name>
    <name type="common">Crown-of-thorns starfish</name>
    <dbReference type="NCBI Taxonomy" id="133434"/>
    <lineage>
        <taxon>Eukaryota</taxon>
        <taxon>Metazoa</taxon>
        <taxon>Echinodermata</taxon>
        <taxon>Eleutherozoa</taxon>
        <taxon>Asterozoa</taxon>
        <taxon>Asteroidea</taxon>
        <taxon>Valvatacea</taxon>
        <taxon>Valvatida</taxon>
        <taxon>Acanthasteridae</taxon>
        <taxon>Acanthaster</taxon>
    </lineage>
</organism>
<dbReference type="OrthoDB" id="6264244at2759"/>
<proteinExistence type="inferred from homology"/>
<keyword evidence="3 9" id="KW-1003">Cell membrane</keyword>
<protein>
    <recommendedName>
        <fullName evidence="9">Guanine nucleotide-binding protein subunit gamma</fullName>
    </recommendedName>
</protein>
<dbReference type="GeneID" id="110982833"/>
<evidence type="ECO:0000256" key="4">
    <source>
        <dbReference type="ARBA" id="ARBA00022481"/>
    </source>
</evidence>
<gene>
    <name evidence="12" type="primary">LOC110982833</name>
</gene>
<dbReference type="KEGG" id="aplc:110982833"/>
<dbReference type="PRINTS" id="PR00321">
    <property type="entry name" value="GPROTEING"/>
</dbReference>
<feature type="domain" description="G protein gamma" evidence="10">
    <location>
        <begin position="1"/>
        <end position="66"/>
    </location>
</feature>
<keyword evidence="8" id="KW-0636">Prenylation</keyword>
<dbReference type="GO" id="GO:0007186">
    <property type="term" value="P:G protein-coupled receptor signaling pathway"/>
    <property type="evidence" value="ECO:0007669"/>
    <property type="project" value="InterPro"/>
</dbReference>
<keyword evidence="11" id="KW-1185">Reference proteome</keyword>
<dbReference type="OMA" id="NNTACIA"/>
<dbReference type="InterPro" id="IPR036284">
    <property type="entry name" value="GGL_sf"/>
</dbReference>
<sequence length="66" mass="7262">MSAQVASLRKTVEQLRMEANIERVKVSQAGADLLAYCQANSPEDYLVLGVPPNLNPFKEKKACTIL</sequence>
<evidence type="ECO:0000256" key="9">
    <source>
        <dbReference type="RuleBase" id="RU004973"/>
    </source>
</evidence>
<evidence type="ECO:0000256" key="5">
    <source>
        <dbReference type="ARBA" id="ARBA00023136"/>
    </source>
</evidence>
<dbReference type="PANTHER" id="PTHR13809">
    <property type="entry name" value="GUANINE NUCLEOTIDE-BINDING PROTEIN GAMMA SUBUNIT"/>
    <property type="match status" value="1"/>
</dbReference>
<reference evidence="12" key="1">
    <citation type="submission" date="2025-08" db="UniProtKB">
        <authorList>
            <consortium name="RefSeq"/>
        </authorList>
    </citation>
    <scope>IDENTIFICATION</scope>
</reference>
<dbReference type="Pfam" id="PF00631">
    <property type="entry name" value="G-gamma"/>
    <property type="match status" value="1"/>
</dbReference>
<evidence type="ECO:0000313" key="12">
    <source>
        <dbReference type="RefSeq" id="XP_022097239.1"/>
    </source>
</evidence>
<dbReference type="FunFam" id="4.10.260.10:FF:000001">
    <property type="entry name" value="Guanine nucleotide-binding protein subunit gamma"/>
    <property type="match status" value="1"/>
</dbReference>
<keyword evidence="6 9" id="KW-0807">Transducer</keyword>
<dbReference type="SMART" id="SM00224">
    <property type="entry name" value="GGL"/>
    <property type="match status" value="1"/>
</dbReference>
<keyword evidence="5 9" id="KW-0472">Membrane</keyword>
<accession>A0A8B7YV99</accession>
<dbReference type="InterPro" id="IPR015898">
    <property type="entry name" value="G-protein_gamma-like_dom"/>
</dbReference>
<dbReference type="GO" id="GO:0005834">
    <property type="term" value="C:heterotrimeric G-protein complex"/>
    <property type="evidence" value="ECO:0007669"/>
    <property type="project" value="InterPro"/>
</dbReference>
<evidence type="ECO:0000313" key="11">
    <source>
        <dbReference type="Proteomes" id="UP000694845"/>
    </source>
</evidence>
<dbReference type="SUPFAM" id="SSF48670">
    <property type="entry name" value="Transducin (heterotrimeric G protein), gamma chain"/>
    <property type="match status" value="1"/>
</dbReference>
<evidence type="ECO:0000256" key="6">
    <source>
        <dbReference type="ARBA" id="ARBA00023224"/>
    </source>
</evidence>
<evidence type="ECO:0000256" key="3">
    <source>
        <dbReference type="ARBA" id="ARBA00022475"/>
    </source>
</evidence>
<keyword evidence="4" id="KW-0488">Methylation</keyword>
<evidence type="ECO:0000256" key="1">
    <source>
        <dbReference type="ARBA" id="ARBA00004342"/>
    </source>
</evidence>
<dbReference type="Gene3D" id="4.10.260.10">
    <property type="entry name" value="Transducin (heterotrimeric G protein), gamma chain"/>
    <property type="match status" value="1"/>
</dbReference>